<evidence type="ECO:0000256" key="2">
    <source>
        <dbReference type="SAM" id="MobiDB-lite"/>
    </source>
</evidence>
<feature type="zinc finger region" description="C3H1-type" evidence="1">
    <location>
        <begin position="72"/>
        <end position="96"/>
    </location>
</feature>
<feature type="region of interest" description="Disordered" evidence="2">
    <location>
        <begin position="1"/>
        <end position="66"/>
    </location>
</feature>
<feature type="compositionally biased region" description="Low complexity" evidence="2">
    <location>
        <begin position="355"/>
        <end position="372"/>
    </location>
</feature>
<comment type="caution">
    <text evidence="4">The sequence shown here is derived from an EMBL/GenBank/DDBJ whole genome shotgun (WGS) entry which is preliminary data.</text>
</comment>
<feature type="compositionally biased region" description="Low complexity" evidence="2">
    <location>
        <begin position="140"/>
        <end position="165"/>
    </location>
</feature>
<keyword evidence="1" id="KW-0863">Zinc-finger</keyword>
<protein>
    <recommendedName>
        <fullName evidence="3">C3H1-type domain-containing protein</fullName>
    </recommendedName>
</protein>
<evidence type="ECO:0000259" key="3">
    <source>
        <dbReference type="PROSITE" id="PS50103"/>
    </source>
</evidence>
<keyword evidence="1" id="KW-0479">Metal-binding</keyword>
<organism evidence="4 5">
    <name type="scientific">Prorocentrum cordatum</name>
    <dbReference type="NCBI Taxonomy" id="2364126"/>
    <lineage>
        <taxon>Eukaryota</taxon>
        <taxon>Sar</taxon>
        <taxon>Alveolata</taxon>
        <taxon>Dinophyceae</taxon>
        <taxon>Prorocentrales</taxon>
        <taxon>Prorocentraceae</taxon>
        <taxon>Prorocentrum</taxon>
    </lineage>
</organism>
<dbReference type="Proteomes" id="UP001189429">
    <property type="component" value="Unassembled WGS sequence"/>
</dbReference>
<reference evidence="4" key="1">
    <citation type="submission" date="2023-10" db="EMBL/GenBank/DDBJ databases">
        <authorList>
            <person name="Chen Y."/>
            <person name="Shah S."/>
            <person name="Dougan E. K."/>
            <person name="Thang M."/>
            <person name="Chan C."/>
        </authorList>
    </citation>
    <scope>NUCLEOTIDE SEQUENCE [LARGE SCALE GENOMIC DNA]</scope>
</reference>
<evidence type="ECO:0000313" key="5">
    <source>
        <dbReference type="Proteomes" id="UP001189429"/>
    </source>
</evidence>
<dbReference type="Pfam" id="PF05345">
    <property type="entry name" value="He_PIG"/>
    <property type="match status" value="1"/>
</dbReference>
<feature type="compositionally biased region" description="Acidic residues" evidence="2">
    <location>
        <begin position="28"/>
        <end position="39"/>
    </location>
</feature>
<evidence type="ECO:0000313" key="4">
    <source>
        <dbReference type="EMBL" id="CAK0890929.1"/>
    </source>
</evidence>
<dbReference type="InterPro" id="IPR000571">
    <property type="entry name" value="Znf_CCCH"/>
</dbReference>
<evidence type="ECO:0000256" key="1">
    <source>
        <dbReference type="PROSITE-ProRule" id="PRU00723"/>
    </source>
</evidence>
<feature type="region of interest" description="Disordered" evidence="2">
    <location>
        <begin position="104"/>
        <end position="180"/>
    </location>
</feature>
<dbReference type="PROSITE" id="PS50103">
    <property type="entry name" value="ZF_C3H1"/>
    <property type="match status" value="1"/>
</dbReference>
<dbReference type="EMBL" id="CAUYUJ010019405">
    <property type="protein sequence ID" value="CAK0890929.1"/>
    <property type="molecule type" value="Genomic_DNA"/>
</dbReference>
<keyword evidence="5" id="KW-1185">Reference proteome</keyword>
<accession>A0ABN9X032</accession>
<gene>
    <name evidence="4" type="ORF">PCOR1329_LOCUS71020</name>
</gene>
<feature type="domain" description="C3H1-type" evidence="3">
    <location>
        <begin position="72"/>
        <end position="96"/>
    </location>
</feature>
<name>A0ABN9X032_9DINO</name>
<proteinExistence type="predicted"/>
<dbReference type="InterPro" id="IPR013783">
    <property type="entry name" value="Ig-like_fold"/>
</dbReference>
<feature type="region of interest" description="Disordered" evidence="2">
    <location>
        <begin position="346"/>
        <end position="372"/>
    </location>
</feature>
<keyword evidence="1" id="KW-0862">Zinc</keyword>
<sequence>MTVAAQEETVMAGEAAWDPNEGEGGADNFEDDVDEEIDDGQGAPGTGPYETLAVQGPRSSEGSTGHPEECLPCTFYCFTRRGCNRGTDCRFCHLVHQSKLQLRRESWKKQQRDKRKAIRERMATEAAPRRLPAGPGNGQGAPPLLPQGGAARGTEGARAAAARAGKSLQGAGRAELGPDSGRPNCDHAMFCYSLDEQIYTVGQDVELTPQVMMDVSAFRLTTPLPPGLALDRTSGAIHGTATAAAPASTVVVEADVQGGGAMRATIDMEVIDFTRGGYVMGHMSEVEKGRFMMLLYTPDADEKIGGAEGPYLPLGYAMPGYSVDCVAAPPILPGFCGVDLSSAAQKAFPGASGDQPQARASRAAAAPTSPRA</sequence>
<feature type="non-terminal residue" evidence="4">
    <location>
        <position position="372"/>
    </location>
</feature>
<dbReference type="Gene3D" id="2.60.40.10">
    <property type="entry name" value="Immunoglobulins"/>
    <property type="match status" value="1"/>
</dbReference>